<sequence length="146" mass="16678">MVASVTACWPLTIDEYFNLEWEYQGALARSKETCSDTGKLCDINKEYNDNNKSGRPQPSDSKAFKDFMGRLKTWSEVDGTRSKAASKMLTPEFIRKHPGLADNRVLKDRMKREEEKNGSEAKGKETSGKRPHGERSKSRTRESSRR</sequence>
<accession>A0A4Z1F0Y3</accession>
<protein>
    <submittedName>
        <fullName evidence="2">Uncharacterized protein</fullName>
    </submittedName>
</protein>
<dbReference type="OrthoDB" id="3555126at2759"/>
<feature type="compositionally biased region" description="Basic and acidic residues" evidence="1">
    <location>
        <begin position="104"/>
        <end position="146"/>
    </location>
</feature>
<evidence type="ECO:0000313" key="2">
    <source>
        <dbReference type="EMBL" id="TGO18224.1"/>
    </source>
</evidence>
<keyword evidence="3" id="KW-1185">Reference proteome</keyword>
<gene>
    <name evidence="2" type="ORF">BTUL_0011g00300</name>
</gene>
<proteinExistence type="predicted"/>
<dbReference type="EMBL" id="PQXH01000011">
    <property type="protein sequence ID" value="TGO18224.1"/>
    <property type="molecule type" value="Genomic_DNA"/>
</dbReference>
<evidence type="ECO:0000256" key="1">
    <source>
        <dbReference type="SAM" id="MobiDB-lite"/>
    </source>
</evidence>
<dbReference type="AlphaFoldDB" id="A0A4Z1F0Y3"/>
<name>A0A4Z1F0Y3_9HELO</name>
<comment type="caution">
    <text evidence="2">The sequence shown here is derived from an EMBL/GenBank/DDBJ whole genome shotgun (WGS) entry which is preliminary data.</text>
</comment>
<evidence type="ECO:0000313" key="3">
    <source>
        <dbReference type="Proteomes" id="UP000297777"/>
    </source>
</evidence>
<reference evidence="2 3" key="1">
    <citation type="submission" date="2017-12" db="EMBL/GenBank/DDBJ databases">
        <title>Comparative genomics of Botrytis spp.</title>
        <authorList>
            <person name="Valero-Jimenez C.A."/>
            <person name="Tapia P."/>
            <person name="Veloso J."/>
            <person name="Silva-Moreno E."/>
            <person name="Staats M."/>
            <person name="Valdes J.H."/>
            <person name="Van Kan J.A.L."/>
        </authorList>
    </citation>
    <scope>NUCLEOTIDE SEQUENCE [LARGE SCALE GENOMIC DNA]</scope>
    <source>
        <strain evidence="2 3">Bt9001</strain>
    </source>
</reference>
<feature type="region of interest" description="Disordered" evidence="1">
    <location>
        <begin position="95"/>
        <end position="146"/>
    </location>
</feature>
<organism evidence="2 3">
    <name type="scientific">Botrytis tulipae</name>
    <dbReference type="NCBI Taxonomy" id="87230"/>
    <lineage>
        <taxon>Eukaryota</taxon>
        <taxon>Fungi</taxon>
        <taxon>Dikarya</taxon>
        <taxon>Ascomycota</taxon>
        <taxon>Pezizomycotina</taxon>
        <taxon>Leotiomycetes</taxon>
        <taxon>Helotiales</taxon>
        <taxon>Sclerotiniaceae</taxon>
        <taxon>Botrytis</taxon>
    </lineage>
</organism>
<dbReference type="Proteomes" id="UP000297777">
    <property type="component" value="Unassembled WGS sequence"/>
</dbReference>